<organism evidence="6 7">
    <name type="scientific">Austwickia chelonae NBRC 105200</name>
    <dbReference type="NCBI Taxonomy" id="1184607"/>
    <lineage>
        <taxon>Bacteria</taxon>
        <taxon>Bacillati</taxon>
        <taxon>Actinomycetota</taxon>
        <taxon>Actinomycetes</taxon>
        <taxon>Micrococcales</taxon>
        <taxon>Dermatophilaceae</taxon>
        <taxon>Austwickia</taxon>
    </lineage>
</organism>
<dbReference type="EMBL" id="BAGZ01000004">
    <property type="protein sequence ID" value="GAB76994.1"/>
    <property type="molecule type" value="Genomic_DNA"/>
</dbReference>
<comment type="caution">
    <text evidence="6">The sequence shown here is derived from an EMBL/GenBank/DDBJ whole genome shotgun (WGS) entry which is preliminary data.</text>
</comment>
<reference evidence="6 7" key="1">
    <citation type="submission" date="2012-08" db="EMBL/GenBank/DDBJ databases">
        <title>Whole genome shotgun sequence of Austwickia chelonae NBRC 105200.</title>
        <authorList>
            <person name="Yoshida I."/>
            <person name="Hosoyama A."/>
            <person name="Tsuchikane K."/>
            <person name="Katsumata H."/>
            <person name="Ando Y."/>
            <person name="Ohji S."/>
            <person name="Hamada M."/>
            <person name="Tamura T."/>
            <person name="Yamazoe A."/>
            <person name="Yamazaki S."/>
            <person name="Fujita N."/>
        </authorList>
    </citation>
    <scope>NUCLEOTIDE SEQUENCE [LARGE SCALE GENOMIC DNA]</scope>
    <source>
        <strain evidence="6 7">NBRC 105200</strain>
    </source>
</reference>
<keyword evidence="7" id="KW-1185">Reference proteome</keyword>
<dbReference type="Pfam" id="PF12740">
    <property type="entry name" value="PETase"/>
    <property type="match status" value="1"/>
</dbReference>
<dbReference type="InterPro" id="IPR029058">
    <property type="entry name" value="AB_hydrolase_fold"/>
</dbReference>
<evidence type="ECO:0000259" key="5">
    <source>
        <dbReference type="Pfam" id="PF12740"/>
    </source>
</evidence>
<dbReference type="InterPro" id="IPR050261">
    <property type="entry name" value="FrsA_esterase"/>
</dbReference>
<feature type="region of interest" description="Disordered" evidence="3">
    <location>
        <begin position="45"/>
        <end position="73"/>
    </location>
</feature>
<keyword evidence="2" id="KW-0378">Hydrolase</keyword>
<evidence type="ECO:0000256" key="4">
    <source>
        <dbReference type="SAM" id="SignalP"/>
    </source>
</evidence>
<evidence type="ECO:0000313" key="6">
    <source>
        <dbReference type="EMBL" id="GAB76994.1"/>
    </source>
</evidence>
<protein>
    <recommendedName>
        <fullName evidence="5">PET hydrolase/cutinase-like domain-containing protein</fullName>
    </recommendedName>
</protein>
<dbReference type="STRING" id="100225.SAMN05421595_2130"/>
<comment type="similarity">
    <text evidence="1">Belongs to the AB hydrolase superfamily.</text>
</comment>
<dbReference type="Proteomes" id="UP000008495">
    <property type="component" value="Unassembled WGS sequence"/>
</dbReference>
<accession>K6VJX6</accession>
<dbReference type="Gene3D" id="3.40.50.1820">
    <property type="entry name" value="alpha/beta hydrolase"/>
    <property type="match status" value="1"/>
</dbReference>
<proteinExistence type="inferred from homology"/>
<dbReference type="PANTHER" id="PTHR22946">
    <property type="entry name" value="DIENELACTONE HYDROLASE DOMAIN-CONTAINING PROTEIN-RELATED"/>
    <property type="match status" value="1"/>
</dbReference>
<gene>
    <name evidence="6" type="ORF">AUCHE_04_00340</name>
</gene>
<evidence type="ECO:0000256" key="2">
    <source>
        <dbReference type="ARBA" id="ARBA00022801"/>
    </source>
</evidence>
<dbReference type="SUPFAM" id="SSF53474">
    <property type="entry name" value="alpha/beta-Hydrolases"/>
    <property type="match status" value="1"/>
</dbReference>
<evidence type="ECO:0000256" key="1">
    <source>
        <dbReference type="ARBA" id="ARBA00008645"/>
    </source>
</evidence>
<sequence length="316" mass="33168">MTGPAVRNTANRGRVSRGRRAAVALGLSVALALGAITAPASAIESTVVQTPATSAPDGKTRLGTPAPTKESLRADGPYTVETQSMTGSQTPSGFAEAQFTWPVGVPDGPRPTVVLMPGFVGEPKTLNWLVKRLASHGYAVALIEPPTRIDGPAARAKALRTALPWLISESPLAPRIDQKRVALFGFSMGGGGVIDTASAPTVPVKAVVAAFPWNTRKTFPSLSAPTLVLAGQGDGVAVPEWFAIPIYKGITGTSDKAFAHVSNAHHTLVETPDPRISEMTMAWLGRFLLDDTRYNAFICPGPTTGTDYHAYEANCS</sequence>
<dbReference type="GO" id="GO:0052689">
    <property type="term" value="F:carboxylic ester hydrolase activity"/>
    <property type="evidence" value="ECO:0007669"/>
    <property type="project" value="UniProtKB-ARBA"/>
</dbReference>
<name>K6VJX6_9MICO</name>
<evidence type="ECO:0000256" key="3">
    <source>
        <dbReference type="SAM" id="MobiDB-lite"/>
    </source>
</evidence>
<feature type="chain" id="PRO_5003897979" description="PET hydrolase/cutinase-like domain-containing protein" evidence="4">
    <location>
        <begin position="43"/>
        <end position="316"/>
    </location>
</feature>
<feature type="domain" description="PET hydrolase/cutinase-like" evidence="5">
    <location>
        <begin position="64"/>
        <end position="316"/>
    </location>
</feature>
<keyword evidence="4" id="KW-0732">Signal</keyword>
<dbReference type="RefSeq" id="WP_006501745.1">
    <property type="nucleotide sequence ID" value="NZ_BAGZ01000004.1"/>
</dbReference>
<feature type="signal peptide" evidence="4">
    <location>
        <begin position="1"/>
        <end position="42"/>
    </location>
</feature>
<evidence type="ECO:0000313" key="7">
    <source>
        <dbReference type="Proteomes" id="UP000008495"/>
    </source>
</evidence>
<dbReference type="AlphaFoldDB" id="K6VJX6"/>
<dbReference type="InterPro" id="IPR041127">
    <property type="entry name" value="PET_hydrolase/cutinase-like"/>
</dbReference>
<dbReference type="PANTHER" id="PTHR22946:SF9">
    <property type="entry name" value="POLYKETIDE TRANSFERASE AF380"/>
    <property type="match status" value="1"/>
</dbReference>
<dbReference type="OrthoDB" id="1466228at2"/>
<dbReference type="eggNOG" id="COG4188">
    <property type="taxonomic scope" value="Bacteria"/>
</dbReference>